<protein>
    <recommendedName>
        <fullName evidence="5">RNA polymerase sigma-70 domain-containing protein</fullName>
    </recommendedName>
</protein>
<dbReference type="GO" id="GO:0003677">
    <property type="term" value="F:DNA binding"/>
    <property type="evidence" value="ECO:0007669"/>
    <property type="project" value="UniProtKB-KW"/>
</dbReference>
<evidence type="ECO:0000256" key="1">
    <source>
        <dbReference type="ARBA" id="ARBA00023015"/>
    </source>
</evidence>
<feature type="domain" description="RNA polymerase sigma-70" evidence="5">
    <location>
        <begin position="384"/>
        <end position="410"/>
    </location>
</feature>
<dbReference type="Gene3D" id="1.10.601.10">
    <property type="entry name" value="RNA Polymerase Primary Sigma Factor"/>
    <property type="match status" value="1"/>
</dbReference>
<dbReference type="GO" id="GO:0006352">
    <property type="term" value="P:DNA-templated transcription initiation"/>
    <property type="evidence" value="ECO:0007669"/>
    <property type="project" value="InterPro"/>
</dbReference>
<accession>A0A1E8GMW0</accession>
<evidence type="ECO:0000259" key="5">
    <source>
        <dbReference type="PROSITE" id="PS00716"/>
    </source>
</evidence>
<dbReference type="PROSITE" id="PS00716">
    <property type="entry name" value="SIGMA70_2"/>
    <property type="match status" value="1"/>
</dbReference>
<dbReference type="Pfam" id="PF04542">
    <property type="entry name" value="Sigma70_r2"/>
    <property type="match status" value="1"/>
</dbReference>
<evidence type="ECO:0000256" key="2">
    <source>
        <dbReference type="ARBA" id="ARBA00023082"/>
    </source>
</evidence>
<evidence type="ECO:0000256" key="4">
    <source>
        <dbReference type="ARBA" id="ARBA00023163"/>
    </source>
</evidence>
<reference evidence="7" key="1">
    <citation type="submission" date="2016-09" db="EMBL/GenBank/DDBJ databases">
        <title>Draft genome sequence of a novel species of the family Streptococcaceae isolated from flowers.</title>
        <authorList>
            <person name="Chuah L.-O."/>
            <person name="Yap K.-P."/>
            <person name="Thong K.L."/>
            <person name="Liong M.T."/>
            <person name="Ahmad R."/>
            <person name="Rusul G."/>
        </authorList>
    </citation>
    <scope>NUCLEOTIDE SEQUENCE [LARGE SCALE GENOMIC DNA]</scope>
    <source>
        <strain evidence="7">DF1</strain>
    </source>
</reference>
<dbReference type="Proteomes" id="UP000178622">
    <property type="component" value="Unassembled WGS sequence"/>
</dbReference>
<dbReference type="STRING" id="1859473.BG261_01885"/>
<comment type="caution">
    <text evidence="6">The sequence shown here is derived from an EMBL/GenBank/DDBJ whole genome shotgun (WGS) entry which is preliminary data.</text>
</comment>
<dbReference type="InterPro" id="IPR000943">
    <property type="entry name" value="RNA_pol_sigma70"/>
</dbReference>
<sequence length="426" mass="50308">MSDNLMKIIDYIDDNFLYGSSISAEKIYYLFNKYHISNEDKQIVFDELESLKITMFQTKKTFINRLKDVDKLFGIYKECDENSLNKWYKSKGINDEDKLIIRNYLDNNGYSIINNKNNHTKSVNLDFLDEFEEESLDALLDSTNFNKEVDQLNEVVSKSNNKLYLNEYHLNDKYSLKKLDALDKLVRANSKLVWKVVFKYKKFSTIAFDLNDMYQVGMQGLIKAAEKFNLSFENEFSTYAVWWIRQSITRGIANYSNTIRIPVHVRDKIVKLIKIENNFWNTNSRQVTNEELSKIMNLSINDIVELKMYKEISNIVSLEISINNEDNSSLKEFIADNNTTTPEELLDEKTFRNEIRSLLNEILTQKEIEIISLRFGLDDGQIRTLEEIGKVYNVTRERIRQIESKSLEKLQNRRFMEGLGNLYYER</sequence>
<gene>
    <name evidence="6" type="ORF">BG261_01885</name>
</gene>
<dbReference type="CDD" id="cd06171">
    <property type="entry name" value="Sigma70_r4"/>
    <property type="match status" value="1"/>
</dbReference>
<evidence type="ECO:0000256" key="3">
    <source>
        <dbReference type="ARBA" id="ARBA00023125"/>
    </source>
</evidence>
<proteinExistence type="predicted"/>
<dbReference type="NCBIfam" id="TIGR02937">
    <property type="entry name" value="sigma70-ECF"/>
    <property type="match status" value="1"/>
</dbReference>
<dbReference type="PANTHER" id="PTHR30603">
    <property type="entry name" value="RNA POLYMERASE SIGMA FACTOR RPO"/>
    <property type="match status" value="1"/>
</dbReference>
<dbReference type="PANTHER" id="PTHR30603:SF47">
    <property type="entry name" value="RNA POLYMERASE SIGMA FACTOR SIGD, CHLOROPLASTIC"/>
    <property type="match status" value="1"/>
</dbReference>
<dbReference type="InterPro" id="IPR007630">
    <property type="entry name" value="RNA_pol_sigma70_r4"/>
</dbReference>
<dbReference type="InterPro" id="IPR013324">
    <property type="entry name" value="RNA_pol_sigma_r3/r4-like"/>
</dbReference>
<dbReference type="Gene3D" id="1.10.10.10">
    <property type="entry name" value="Winged helix-like DNA-binding domain superfamily/Winged helix DNA-binding domain"/>
    <property type="match status" value="2"/>
</dbReference>
<keyword evidence="1" id="KW-0805">Transcription regulation</keyword>
<dbReference type="InterPro" id="IPR036388">
    <property type="entry name" value="WH-like_DNA-bd_sf"/>
</dbReference>
<dbReference type="PRINTS" id="PR00046">
    <property type="entry name" value="SIGMA70FCT"/>
</dbReference>
<dbReference type="InterPro" id="IPR013325">
    <property type="entry name" value="RNA_pol_sigma_r2"/>
</dbReference>
<dbReference type="Pfam" id="PF04545">
    <property type="entry name" value="Sigma70_r4"/>
    <property type="match status" value="1"/>
</dbReference>
<dbReference type="SUPFAM" id="SSF88659">
    <property type="entry name" value="Sigma3 and sigma4 domains of RNA polymerase sigma factors"/>
    <property type="match status" value="2"/>
</dbReference>
<dbReference type="AlphaFoldDB" id="A0A1E8GMW0"/>
<evidence type="ECO:0000313" key="7">
    <source>
        <dbReference type="Proteomes" id="UP000178622"/>
    </source>
</evidence>
<dbReference type="Pfam" id="PF04539">
    <property type="entry name" value="Sigma70_r3"/>
    <property type="match status" value="1"/>
</dbReference>
<keyword evidence="2" id="KW-0731">Sigma factor</keyword>
<keyword evidence="4" id="KW-0804">Transcription</keyword>
<dbReference type="InterPro" id="IPR014284">
    <property type="entry name" value="RNA_pol_sigma-70_dom"/>
</dbReference>
<dbReference type="EMBL" id="MKIR01000012">
    <property type="protein sequence ID" value="OFI49356.1"/>
    <property type="molecule type" value="Genomic_DNA"/>
</dbReference>
<dbReference type="InterPro" id="IPR007624">
    <property type="entry name" value="RNA_pol_sigma70_r3"/>
</dbReference>
<dbReference type="GO" id="GO:0016987">
    <property type="term" value="F:sigma factor activity"/>
    <property type="evidence" value="ECO:0007669"/>
    <property type="project" value="UniProtKB-KW"/>
</dbReference>
<name>A0A1E8GMW0_9LACT</name>
<dbReference type="InterPro" id="IPR050239">
    <property type="entry name" value="Sigma-70_RNA_pol_init_factors"/>
</dbReference>
<dbReference type="InterPro" id="IPR007627">
    <property type="entry name" value="RNA_pol_sigma70_r2"/>
</dbReference>
<evidence type="ECO:0000313" key="6">
    <source>
        <dbReference type="EMBL" id="OFI49356.1"/>
    </source>
</evidence>
<dbReference type="RefSeq" id="WP_070791880.1">
    <property type="nucleotide sequence ID" value="NZ_MKIR01000012.1"/>
</dbReference>
<organism evidence="6 7">
    <name type="scientific">Floricoccus tropicus</name>
    <dbReference type="NCBI Taxonomy" id="1859473"/>
    <lineage>
        <taxon>Bacteria</taxon>
        <taxon>Bacillati</taxon>
        <taxon>Bacillota</taxon>
        <taxon>Bacilli</taxon>
        <taxon>Lactobacillales</taxon>
        <taxon>Streptococcaceae</taxon>
        <taxon>Floricoccus</taxon>
    </lineage>
</organism>
<keyword evidence="7" id="KW-1185">Reference proteome</keyword>
<dbReference type="OrthoDB" id="9809557at2"/>
<dbReference type="SUPFAM" id="SSF88946">
    <property type="entry name" value="Sigma2 domain of RNA polymerase sigma factors"/>
    <property type="match status" value="1"/>
</dbReference>
<keyword evidence="3" id="KW-0238">DNA-binding</keyword>